<comment type="caution">
    <text evidence="2">The sequence shown here is derived from an EMBL/GenBank/DDBJ whole genome shotgun (WGS) entry which is preliminary data.</text>
</comment>
<dbReference type="Pfam" id="PF16126">
    <property type="entry name" value="DUF4838"/>
    <property type="match status" value="1"/>
</dbReference>
<accession>A0A926EKZ2</accession>
<protein>
    <submittedName>
        <fullName evidence="2">DUF4838 domain-containing protein</fullName>
    </submittedName>
</protein>
<dbReference type="GO" id="GO:0005975">
    <property type="term" value="P:carbohydrate metabolic process"/>
    <property type="evidence" value="ECO:0007669"/>
    <property type="project" value="UniProtKB-ARBA"/>
</dbReference>
<evidence type="ECO:0000313" key="2">
    <source>
        <dbReference type="EMBL" id="MBC8579978.1"/>
    </source>
</evidence>
<organism evidence="2 3">
    <name type="scientific">Zhenhengia yiwuensis</name>
    <dbReference type="NCBI Taxonomy" id="2763666"/>
    <lineage>
        <taxon>Bacteria</taxon>
        <taxon>Bacillati</taxon>
        <taxon>Bacillota</taxon>
        <taxon>Clostridia</taxon>
        <taxon>Lachnospirales</taxon>
        <taxon>Lachnospiraceae</taxon>
        <taxon>Zhenhengia</taxon>
    </lineage>
</organism>
<keyword evidence="3" id="KW-1185">Reference proteome</keyword>
<evidence type="ECO:0000313" key="3">
    <source>
        <dbReference type="Proteomes" id="UP000655830"/>
    </source>
</evidence>
<dbReference type="InterPro" id="IPR032287">
    <property type="entry name" value="DUF4838"/>
</dbReference>
<keyword evidence="1" id="KW-0378">Hydrolase</keyword>
<dbReference type="Proteomes" id="UP000655830">
    <property type="component" value="Unassembled WGS sequence"/>
</dbReference>
<evidence type="ECO:0000256" key="1">
    <source>
        <dbReference type="ARBA" id="ARBA00022801"/>
    </source>
</evidence>
<dbReference type="AlphaFoldDB" id="A0A926EKZ2"/>
<dbReference type="EMBL" id="JACRSY010000015">
    <property type="protein sequence ID" value="MBC8579978.1"/>
    <property type="molecule type" value="Genomic_DNA"/>
</dbReference>
<reference evidence="2" key="1">
    <citation type="submission" date="2020-08" db="EMBL/GenBank/DDBJ databases">
        <title>Genome public.</title>
        <authorList>
            <person name="Liu C."/>
            <person name="Sun Q."/>
        </authorList>
    </citation>
    <scope>NUCLEOTIDE SEQUENCE</scope>
    <source>
        <strain evidence="2">NSJ-12</strain>
    </source>
</reference>
<dbReference type="Gene3D" id="3.30.379.10">
    <property type="entry name" value="Chitobiase/beta-hexosaminidase domain 2-like"/>
    <property type="match status" value="1"/>
</dbReference>
<dbReference type="InterPro" id="IPR029018">
    <property type="entry name" value="Hex-like_dom2"/>
</dbReference>
<proteinExistence type="predicted"/>
<sequence length="639" mass="74262">MHMIYRIGNGETIKYSARELAKYLTLVTGKDCFQIVEKSSYDKALQGIWLGSDDQIGVNFEVKDKALDDGIAIAIVKGNGFITGTNERSILIGVYRFLTELGCRWLRPCKDGEVLIHKALEDMNVELKEIASLRHRGVVIEGSNTYDNVKDMIEWLPKLGYNSYFIQFMHAYSFFKQWYIHAENPLKQKEFFDDEMAEEFTEGLVKEIKKRGLIYHAVGHGWTCEAIGVPGRGWDAEKIALTDEQRECLALINGKREFYGNVPLNTNLCYSSPKVQEAFTDGIVNYAKTHKEADMIHVWVADAFNNHCECERCKTLTPTDWYVQILNLLDEKLTAEGLDNKIAFLLYFELLWTPIKEKLHHPERFVMMFAPISRTFTKSFEDVEEVQEELKPFALNKITLPHTITNYLKILKEWQACFDGDSFDFDYHLGRSHYGDAGYYEISRIISKDVKNLRNLGLNGLLSCQQQRTFFPTALPNYVMGRTLWNVEAEFEEIARDYFKYAFGEGWELVKEYLMQVSDIFDMDYWQLESGGLNQAYSEEVIKVCEVVDKFESVALAHQNHEHITENLSWRYILYHLEYTKLFAKALSAKAKGETEKANAYWSEFAHYINRHEDEMQRGFDGFRILSIGRWASHFTRNN</sequence>
<gene>
    <name evidence="2" type="ORF">H8718_10620</name>
</gene>
<name>A0A926EKZ2_9FIRM</name>
<dbReference type="GO" id="GO:0016787">
    <property type="term" value="F:hydrolase activity"/>
    <property type="evidence" value="ECO:0007669"/>
    <property type="project" value="UniProtKB-KW"/>
</dbReference>
<dbReference type="RefSeq" id="WP_249332876.1">
    <property type="nucleotide sequence ID" value="NZ_JACRSY010000015.1"/>
</dbReference>